<evidence type="ECO:0000256" key="1">
    <source>
        <dbReference type="SAM" id="MobiDB-lite"/>
    </source>
</evidence>
<sequence length="105" mass="10875">MGRAGAGSGDAQLTSATDLPSPGLAEIPAAIATLVNIAGGGKPSASAPHHRPLHRAPPLPHLLLPLVASLWPRSRAFPSVAPSIHPHIRRPSQIHTPKDSCTCRN</sequence>
<dbReference type="RefSeq" id="XP_013752914.1">
    <property type="nucleotide sequence ID" value="XM_013897460.1"/>
</dbReference>
<feature type="region of interest" description="Disordered" evidence="1">
    <location>
        <begin position="38"/>
        <end position="57"/>
    </location>
</feature>
<feature type="region of interest" description="Disordered" evidence="1">
    <location>
        <begin position="82"/>
        <end position="105"/>
    </location>
</feature>
<dbReference type="AlphaFoldDB" id="A0A0L0DTS4"/>
<gene>
    <name evidence="2" type="ORF">AMSG_12416</name>
</gene>
<evidence type="ECO:0000313" key="2">
    <source>
        <dbReference type="EMBL" id="KNC55734.1"/>
    </source>
</evidence>
<organism evidence="2 3">
    <name type="scientific">Thecamonas trahens ATCC 50062</name>
    <dbReference type="NCBI Taxonomy" id="461836"/>
    <lineage>
        <taxon>Eukaryota</taxon>
        <taxon>Apusozoa</taxon>
        <taxon>Apusomonadida</taxon>
        <taxon>Apusomonadidae</taxon>
        <taxon>Thecamonas</taxon>
    </lineage>
</organism>
<proteinExistence type="predicted"/>
<dbReference type="GeneID" id="25570330"/>
<protein>
    <submittedName>
        <fullName evidence="2">Uncharacterized protein</fullName>
    </submittedName>
</protein>
<dbReference type="EMBL" id="GL349503">
    <property type="protein sequence ID" value="KNC55734.1"/>
    <property type="molecule type" value="Genomic_DNA"/>
</dbReference>
<keyword evidence="3" id="KW-1185">Reference proteome</keyword>
<accession>A0A0L0DTS4</accession>
<feature type="region of interest" description="Disordered" evidence="1">
    <location>
        <begin position="1"/>
        <end position="22"/>
    </location>
</feature>
<dbReference type="Proteomes" id="UP000054408">
    <property type="component" value="Unassembled WGS sequence"/>
</dbReference>
<evidence type="ECO:0000313" key="3">
    <source>
        <dbReference type="Proteomes" id="UP000054408"/>
    </source>
</evidence>
<reference evidence="2 3" key="1">
    <citation type="submission" date="2010-05" db="EMBL/GenBank/DDBJ databases">
        <title>The Genome Sequence of Thecamonas trahens ATCC 50062.</title>
        <authorList>
            <consortium name="The Broad Institute Genome Sequencing Platform"/>
            <person name="Russ C."/>
            <person name="Cuomo C."/>
            <person name="Shea T."/>
            <person name="Young S.K."/>
            <person name="Zeng Q."/>
            <person name="Koehrsen M."/>
            <person name="Haas B."/>
            <person name="Borodovsky M."/>
            <person name="Guigo R."/>
            <person name="Alvarado L."/>
            <person name="Berlin A."/>
            <person name="Bochicchio J."/>
            <person name="Borenstein D."/>
            <person name="Chapman S."/>
            <person name="Chen Z."/>
            <person name="Freedman E."/>
            <person name="Gellesch M."/>
            <person name="Goldberg J."/>
            <person name="Griggs A."/>
            <person name="Gujja S."/>
            <person name="Heilman E."/>
            <person name="Heiman D."/>
            <person name="Hepburn T."/>
            <person name="Howarth C."/>
            <person name="Jen D."/>
            <person name="Larson L."/>
            <person name="Mehta T."/>
            <person name="Park D."/>
            <person name="Pearson M."/>
            <person name="Roberts A."/>
            <person name="Saif S."/>
            <person name="Shenoy N."/>
            <person name="Sisk P."/>
            <person name="Stolte C."/>
            <person name="Sykes S."/>
            <person name="Thomson T."/>
            <person name="Walk T."/>
            <person name="White J."/>
            <person name="Yandava C."/>
            <person name="Burger G."/>
            <person name="Gray M.W."/>
            <person name="Holland P.W.H."/>
            <person name="King N."/>
            <person name="Lang F.B.F."/>
            <person name="Roger A.J."/>
            <person name="Ruiz-Trillo I."/>
            <person name="Lander E."/>
            <person name="Nusbaum C."/>
        </authorList>
    </citation>
    <scope>NUCLEOTIDE SEQUENCE [LARGE SCALE GENOMIC DNA]</scope>
    <source>
        <strain evidence="2 3">ATCC 50062</strain>
    </source>
</reference>
<name>A0A0L0DTS4_THETB</name>